<keyword evidence="1" id="KW-0472">Membrane</keyword>
<evidence type="ECO:0000313" key="2">
    <source>
        <dbReference type="EMBL" id="QHT81249.1"/>
    </source>
</evidence>
<organism evidence="2">
    <name type="scientific">viral metagenome</name>
    <dbReference type="NCBI Taxonomy" id="1070528"/>
    <lineage>
        <taxon>unclassified sequences</taxon>
        <taxon>metagenomes</taxon>
        <taxon>organismal metagenomes</taxon>
    </lineage>
</organism>
<evidence type="ECO:0000256" key="1">
    <source>
        <dbReference type="SAM" id="Phobius"/>
    </source>
</evidence>
<keyword evidence="1" id="KW-0812">Transmembrane</keyword>
<proteinExistence type="predicted"/>
<protein>
    <submittedName>
        <fullName evidence="2">Uncharacterized protein</fullName>
    </submittedName>
</protein>
<accession>A0A6C0HL85</accession>
<dbReference type="EMBL" id="MN739980">
    <property type="protein sequence ID" value="QHT81249.1"/>
    <property type="molecule type" value="Genomic_DNA"/>
</dbReference>
<name>A0A6C0HL85_9ZZZZ</name>
<reference evidence="2" key="1">
    <citation type="journal article" date="2020" name="Nature">
        <title>Giant virus diversity and host interactions through global metagenomics.</title>
        <authorList>
            <person name="Schulz F."/>
            <person name="Roux S."/>
            <person name="Paez-Espino D."/>
            <person name="Jungbluth S."/>
            <person name="Walsh D.A."/>
            <person name="Denef V.J."/>
            <person name="McMahon K.D."/>
            <person name="Konstantinidis K.T."/>
            <person name="Eloe-Fadrosh E.A."/>
            <person name="Kyrpides N.C."/>
            <person name="Woyke T."/>
        </authorList>
    </citation>
    <scope>NUCLEOTIDE SEQUENCE</scope>
    <source>
        <strain evidence="2">GVMAG-M-3300023184-13</strain>
    </source>
</reference>
<dbReference type="AlphaFoldDB" id="A0A6C0HL85"/>
<feature type="transmembrane region" description="Helical" evidence="1">
    <location>
        <begin position="6"/>
        <end position="31"/>
    </location>
</feature>
<sequence length="196" mass="23336">MYAPDTTFSKICTCAIIIISINMIMLPFAVYKHNLYILLHKNEHSAKNTQNYNNTSNISYPNNTIHINREHLNTKYKLSLLKKYDICDKIFDVQILSYCNTLNELQPGCNWINKQHLNKNMNKNMNKKDIHREITVTYYNLIPGVNYANINYCWFTVNDYTILLNLKKLDVTIPYIWTYTRPNYNVQNKYIKFKDN</sequence>
<keyword evidence="1" id="KW-1133">Transmembrane helix</keyword>